<proteinExistence type="predicted"/>
<accession>A0ABS9HK16</accession>
<dbReference type="EMBL" id="JAKJKU010000003">
    <property type="protein sequence ID" value="MCF6774153.1"/>
    <property type="molecule type" value="Genomic_DNA"/>
</dbReference>
<keyword evidence="2" id="KW-1185">Reference proteome</keyword>
<comment type="caution">
    <text evidence="1">The sequence shown here is derived from an EMBL/GenBank/DDBJ whole genome shotgun (WGS) entry which is preliminary data.</text>
</comment>
<gene>
    <name evidence="1" type="ORF">L3H44_06980</name>
</gene>
<organism evidence="1 2">
    <name type="scientific">Corynebacterium parakroppenstedtii</name>
    <dbReference type="NCBI Taxonomy" id="2828363"/>
    <lineage>
        <taxon>Bacteria</taxon>
        <taxon>Bacillati</taxon>
        <taxon>Actinomycetota</taxon>
        <taxon>Actinomycetes</taxon>
        <taxon>Mycobacteriales</taxon>
        <taxon>Corynebacteriaceae</taxon>
        <taxon>Corynebacterium</taxon>
    </lineage>
</organism>
<sequence length="76" mass="8351">MGTPQQLPCDDETPVIGAPRMVEGQRLGLMELKIRLFEQALTTPGWHGEPSILSDMLTLIVSVVMSQQSKTTKELA</sequence>
<dbReference type="GeneID" id="92726849"/>
<evidence type="ECO:0000313" key="1">
    <source>
        <dbReference type="EMBL" id="MCF6774153.1"/>
    </source>
</evidence>
<name>A0ABS9HK16_9CORY</name>
<evidence type="ECO:0000313" key="2">
    <source>
        <dbReference type="Proteomes" id="UP001200604"/>
    </source>
</evidence>
<dbReference type="RefSeq" id="WP_046203369.1">
    <property type="nucleotide sequence ID" value="NZ_JAFFSY010000002.1"/>
</dbReference>
<dbReference type="Proteomes" id="UP001200604">
    <property type="component" value="Unassembled WGS sequence"/>
</dbReference>
<protein>
    <recommendedName>
        <fullName evidence="3">Transposase</fullName>
    </recommendedName>
</protein>
<reference evidence="1 2" key="1">
    <citation type="submission" date="2022-01" db="EMBL/GenBank/DDBJ databases">
        <title>Identification and Characterization of Corynebacterium sp.</title>
        <authorList>
            <person name="Luo Q."/>
            <person name="Qu P."/>
            <person name="Chen Q."/>
        </authorList>
    </citation>
    <scope>NUCLEOTIDE SEQUENCE [LARGE SCALE GENOMIC DNA]</scope>
    <source>
        <strain evidence="1 2">MC-12</strain>
    </source>
</reference>
<evidence type="ECO:0008006" key="3">
    <source>
        <dbReference type="Google" id="ProtNLM"/>
    </source>
</evidence>